<dbReference type="OrthoDB" id="9766019at2"/>
<dbReference type="GO" id="GO:0016887">
    <property type="term" value="F:ATP hydrolysis activity"/>
    <property type="evidence" value="ECO:0007669"/>
    <property type="project" value="UniProtKB-UniRule"/>
</dbReference>
<dbReference type="PROSITE" id="PS00329">
    <property type="entry name" value="HSP70_2"/>
    <property type="match status" value="1"/>
</dbReference>
<dbReference type="STRING" id="1254432.SCE1572_42665"/>
<dbReference type="Gene3D" id="1.20.1270.10">
    <property type="match status" value="1"/>
</dbReference>
<dbReference type="GO" id="GO:0016226">
    <property type="term" value="P:iron-sulfur cluster assembly"/>
    <property type="evidence" value="ECO:0007669"/>
    <property type="project" value="InterPro"/>
</dbReference>
<dbReference type="SUPFAM" id="SSF53067">
    <property type="entry name" value="Actin-like ATPase domain"/>
    <property type="match status" value="2"/>
</dbReference>
<dbReference type="InterPro" id="IPR010236">
    <property type="entry name" value="ISC_FeS_clus_asmbl_HscA"/>
</dbReference>
<dbReference type="FunFam" id="3.30.420.40:FF:000046">
    <property type="entry name" value="Chaperone protein HscA"/>
    <property type="match status" value="1"/>
</dbReference>
<dbReference type="PRINTS" id="PR00301">
    <property type="entry name" value="HEATSHOCK70"/>
</dbReference>
<evidence type="ECO:0000256" key="1">
    <source>
        <dbReference type="ARBA" id="ARBA00007381"/>
    </source>
</evidence>
<dbReference type="InterPro" id="IPR029048">
    <property type="entry name" value="HSP70_C_sf"/>
</dbReference>
<organism evidence="7 8">
    <name type="scientific">Sorangium cellulosum So0157-2</name>
    <dbReference type="NCBI Taxonomy" id="1254432"/>
    <lineage>
        <taxon>Bacteria</taxon>
        <taxon>Pseudomonadati</taxon>
        <taxon>Myxococcota</taxon>
        <taxon>Polyangia</taxon>
        <taxon>Polyangiales</taxon>
        <taxon>Polyangiaceae</taxon>
        <taxon>Sorangium</taxon>
    </lineage>
</organism>
<dbReference type="eggNOG" id="COG0443">
    <property type="taxonomic scope" value="Bacteria"/>
</dbReference>
<dbReference type="Proteomes" id="UP000014803">
    <property type="component" value="Chromosome"/>
</dbReference>
<evidence type="ECO:0000256" key="3">
    <source>
        <dbReference type="ARBA" id="ARBA00022840"/>
    </source>
</evidence>
<comment type="similarity">
    <text evidence="1 5 6">Belongs to the heat shock protein 70 family.</text>
</comment>
<dbReference type="PATRIC" id="fig|1254432.3.peg.9646"/>
<dbReference type="SUPFAM" id="SSF100934">
    <property type="entry name" value="Heat shock protein 70kD (HSP70), C-terminal subdomain"/>
    <property type="match status" value="1"/>
</dbReference>
<protein>
    <recommendedName>
        <fullName evidence="5">Chaperone protein HscA homolog</fullName>
    </recommendedName>
</protein>
<dbReference type="Gene3D" id="3.30.420.40">
    <property type="match status" value="2"/>
</dbReference>
<evidence type="ECO:0000256" key="4">
    <source>
        <dbReference type="ARBA" id="ARBA00023186"/>
    </source>
</evidence>
<dbReference type="KEGG" id="scu:SCE1572_42665"/>
<accession>S4XQE7</accession>
<sequence length="669" mass="71201">MTLLEIFDPKARPSPIGIDLGTTNSLVARVRDGRPVVIDDCNGERLVPSVVHYDERGHAIVGHSARRMAQSQPRETIVSVKRFMGRGANDPETRRLGPYEFVEPKGPEDAKSVRFKVRDQVVTPVEVSAEILRELRTSAERELRSVGGAVITVPAYFDDAQRQATKDAGRLAGLEVLRLLNEPTAAALAYGLDKQQNGLFAVYDLGGGTFDITVLLLDDGVFQVKSTGGDSALGGDDMDRALAERLLQEMGAARRTPEVVRLALDTARSIKHALTDAERVEVELPVQAGEAGAGQPASKLVTVTRDELNALIAPIVERTGAACRRALRDAGVQASDVDGVILVGGATRVPYVRGYVAKLFGKEPLKDIDPEEVVALGAAIQADILAGSMERADEVLLLDVLPLSLGIETMGGVAEKILPRNTTIPAGARQVFTTYADNQTGFDLHIVQGERELAADCRSLARFVLKGIPPMPAGMARLEVTFRVDADGLLGVTARELTTGVEQKVEVKPSYGLTDEEVENMLLAALDHGEEDLLKRRLVEARVEGERVAMATRKALSADADLLGPGEREAIEGALSALGAAIRGDKPGLIQARTDALDDATRAWAGRRMDRAVAKAIAGKQVEDVEANVAAAKGVDAHLAEHRGDDAGRAAAEAGGASAAQAAVEARRS</sequence>
<dbReference type="InterPro" id="IPR043129">
    <property type="entry name" value="ATPase_NBD"/>
</dbReference>
<dbReference type="InterPro" id="IPR018181">
    <property type="entry name" value="Heat_shock_70_CS"/>
</dbReference>
<dbReference type="HOGENOM" id="CLU_005965_2_4_7"/>
<gene>
    <name evidence="5 7" type="primary">hscA</name>
    <name evidence="7" type="ORF">SCE1572_42665</name>
</gene>
<name>S4XQE7_SORCE</name>
<dbReference type="NCBIfam" id="NF003520">
    <property type="entry name" value="PRK05183.1"/>
    <property type="match status" value="1"/>
</dbReference>
<dbReference type="SUPFAM" id="SSF100920">
    <property type="entry name" value="Heat shock protein 70kD (HSP70), peptide-binding domain"/>
    <property type="match status" value="1"/>
</dbReference>
<reference evidence="7 8" key="1">
    <citation type="journal article" date="2013" name="Sci. Rep.">
        <title>Extraordinary expansion of a Sorangium cellulosum genome from an alkaline milieu.</title>
        <authorList>
            <person name="Han K."/>
            <person name="Li Z.F."/>
            <person name="Peng R."/>
            <person name="Zhu L.P."/>
            <person name="Zhou T."/>
            <person name="Wang L.G."/>
            <person name="Li S.G."/>
            <person name="Zhang X.B."/>
            <person name="Hu W."/>
            <person name="Wu Z.H."/>
            <person name="Qin N."/>
            <person name="Li Y.Z."/>
        </authorList>
    </citation>
    <scope>NUCLEOTIDE SEQUENCE [LARGE SCALE GENOMIC DNA]</scope>
    <source>
        <strain evidence="7 8">So0157-2</strain>
    </source>
</reference>
<keyword evidence="3 5" id="KW-0067">ATP-binding</keyword>
<evidence type="ECO:0000313" key="8">
    <source>
        <dbReference type="Proteomes" id="UP000014803"/>
    </source>
</evidence>
<dbReference type="PROSITE" id="PS00297">
    <property type="entry name" value="HSP70_1"/>
    <property type="match status" value="1"/>
</dbReference>
<evidence type="ECO:0000256" key="5">
    <source>
        <dbReference type="HAMAP-Rule" id="MF_00679"/>
    </source>
</evidence>
<dbReference type="InterPro" id="IPR013126">
    <property type="entry name" value="Hsp_70_fam"/>
</dbReference>
<dbReference type="GO" id="GO:0051082">
    <property type="term" value="F:unfolded protein binding"/>
    <property type="evidence" value="ECO:0007669"/>
    <property type="project" value="InterPro"/>
</dbReference>
<proteinExistence type="inferred from homology"/>
<evidence type="ECO:0000256" key="2">
    <source>
        <dbReference type="ARBA" id="ARBA00022741"/>
    </source>
</evidence>
<keyword evidence="4 5" id="KW-0143">Chaperone</keyword>
<dbReference type="Pfam" id="PF00012">
    <property type="entry name" value="HSP70"/>
    <property type="match status" value="1"/>
</dbReference>
<dbReference type="InterPro" id="IPR029047">
    <property type="entry name" value="HSP70_peptide-bd_sf"/>
</dbReference>
<dbReference type="NCBIfam" id="TIGR01991">
    <property type="entry name" value="HscA"/>
    <property type="match status" value="1"/>
</dbReference>
<dbReference type="GO" id="GO:0005524">
    <property type="term" value="F:ATP binding"/>
    <property type="evidence" value="ECO:0007669"/>
    <property type="project" value="UniProtKB-KW"/>
</dbReference>
<dbReference type="AlphaFoldDB" id="S4XQE7"/>
<dbReference type="RefSeq" id="WP_020740395.1">
    <property type="nucleotide sequence ID" value="NC_021658.1"/>
</dbReference>
<dbReference type="GO" id="GO:0140662">
    <property type="term" value="F:ATP-dependent protein folding chaperone"/>
    <property type="evidence" value="ECO:0007669"/>
    <property type="project" value="InterPro"/>
</dbReference>
<evidence type="ECO:0000256" key="6">
    <source>
        <dbReference type="RuleBase" id="RU003322"/>
    </source>
</evidence>
<dbReference type="EMBL" id="CP003969">
    <property type="protein sequence ID" value="AGP32838.1"/>
    <property type="molecule type" value="Genomic_DNA"/>
</dbReference>
<evidence type="ECO:0000313" key="7">
    <source>
        <dbReference type="EMBL" id="AGP32838.1"/>
    </source>
</evidence>
<dbReference type="HAMAP" id="MF_00679">
    <property type="entry name" value="HscA"/>
    <property type="match status" value="1"/>
</dbReference>
<comment type="function">
    <text evidence="5">Chaperone involved in the maturation of iron-sulfur cluster-containing proteins. Has a low intrinsic ATPase activity which is markedly stimulated by HscB.</text>
</comment>
<dbReference type="PANTHER" id="PTHR19375">
    <property type="entry name" value="HEAT SHOCK PROTEIN 70KDA"/>
    <property type="match status" value="1"/>
</dbReference>
<dbReference type="Gene3D" id="3.90.640.10">
    <property type="entry name" value="Actin, Chain A, domain 4"/>
    <property type="match status" value="1"/>
</dbReference>
<keyword evidence="2 5" id="KW-0547">Nucleotide-binding</keyword>
<dbReference type="Gene3D" id="2.60.34.10">
    <property type="entry name" value="Substrate Binding Domain Of DNAk, Chain A, domain 1"/>
    <property type="match status" value="1"/>
</dbReference>